<keyword evidence="1" id="KW-0378">Hydrolase</keyword>
<dbReference type="PRINTS" id="PR01270">
    <property type="entry name" value="HDASUPER"/>
</dbReference>
<dbReference type="KEGG" id="prel:PRELSG_1025900"/>
<dbReference type="OrthoDB" id="437693at2759"/>
<dbReference type="Proteomes" id="UP000220158">
    <property type="component" value="Chromosome 10"/>
</dbReference>
<evidence type="ECO:0000313" key="5">
    <source>
        <dbReference type="Proteomes" id="UP000220158"/>
    </source>
</evidence>
<dbReference type="Pfam" id="PF00850">
    <property type="entry name" value="Hist_deacetyl"/>
    <property type="match status" value="1"/>
</dbReference>
<accession>A0A1J1H7G2</accession>
<name>A0A1J1H7G2_PLARL</name>
<keyword evidence="5" id="KW-1185">Reference proteome</keyword>
<dbReference type="AlphaFoldDB" id="A0A1J1H7G2"/>
<dbReference type="SUPFAM" id="SSF52768">
    <property type="entry name" value="Arginase/deacetylase"/>
    <property type="match status" value="1"/>
</dbReference>
<evidence type="ECO:0000256" key="1">
    <source>
        <dbReference type="ARBA" id="ARBA00022801"/>
    </source>
</evidence>
<dbReference type="PANTHER" id="PTHR10625:SF23">
    <property type="entry name" value="HISTONE DEACETYLASE 11"/>
    <property type="match status" value="1"/>
</dbReference>
<gene>
    <name evidence="4" type="ORF">PRELSG_1025900</name>
</gene>
<dbReference type="GO" id="GO:0016787">
    <property type="term" value="F:hydrolase activity"/>
    <property type="evidence" value="ECO:0007669"/>
    <property type="project" value="UniProtKB-KW"/>
</dbReference>
<dbReference type="InterPro" id="IPR023801">
    <property type="entry name" value="His_deacetylse_dom"/>
</dbReference>
<proteinExistence type="predicted"/>
<feature type="signal peptide" evidence="2">
    <location>
        <begin position="1"/>
        <end position="21"/>
    </location>
</feature>
<reference evidence="4 5" key="1">
    <citation type="submission" date="2015-04" db="EMBL/GenBank/DDBJ databases">
        <authorList>
            <consortium name="Pathogen Informatics"/>
        </authorList>
    </citation>
    <scope>NUCLEOTIDE SEQUENCE [LARGE SCALE GENOMIC DNA]</scope>
    <source>
        <strain evidence="4 5">SGS1</strain>
    </source>
</reference>
<evidence type="ECO:0000256" key="2">
    <source>
        <dbReference type="SAM" id="SignalP"/>
    </source>
</evidence>
<evidence type="ECO:0000313" key="4">
    <source>
        <dbReference type="EMBL" id="CRH00603.1"/>
    </source>
</evidence>
<dbReference type="RefSeq" id="XP_028533606.1">
    <property type="nucleotide sequence ID" value="XM_028677192.1"/>
</dbReference>
<dbReference type="EMBL" id="LN835305">
    <property type="protein sequence ID" value="CRH00603.1"/>
    <property type="molecule type" value="Genomic_DNA"/>
</dbReference>
<dbReference type="GO" id="GO:0040029">
    <property type="term" value="P:epigenetic regulation of gene expression"/>
    <property type="evidence" value="ECO:0007669"/>
    <property type="project" value="TreeGrafter"/>
</dbReference>
<dbReference type="VEuPathDB" id="PlasmoDB:PRELSG_1025900"/>
<protein>
    <submittedName>
        <fullName evidence="4">Histone deacetylase, putative</fullName>
    </submittedName>
</protein>
<evidence type="ECO:0000259" key="3">
    <source>
        <dbReference type="Pfam" id="PF00850"/>
    </source>
</evidence>
<feature type="domain" description="Histone deacetylase" evidence="3">
    <location>
        <begin position="155"/>
        <end position="417"/>
    </location>
</feature>
<feature type="chain" id="PRO_5011955591" evidence="2">
    <location>
        <begin position="22"/>
        <end position="442"/>
    </location>
</feature>
<dbReference type="GO" id="GO:0004407">
    <property type="term" value="F:histone deacetylase activity"/>
    <property type="evidence" value="ECO:0007669"/>
    <property type="project" value="InterPro"/>
</dbReference>
<dbReference type="Gene3D" id="3.40.800.20">
    <property type="entry name" value="Histone deacetylase domain"/>
    <property type="match status" value="1"/>
</dbReference>
<dbReference type="InterPro" id="IPR037138">
    <property type="entry name" value="His_deacetylse_dom_sf"/>
</dbReference>
<dbReference type="GeneID" id="39736726"/>
<dbReference type="CDD" id="cd09993">
    <property type="entry name" value="HDAC_classIV"/>
    <property type="match status" value="1"/>
</dbReference>
<sequence length="442" mass="51917">MFCYLLLYLCLIATHKFKCISNNSNKVLKKNDNTKALLYIKLEKHYNILIKKKQKRNKLRNSIDFYIDKFLFSSYENEDRNVYDVNKMNIDSNALDVSRDFLYIQNEINKNVSKSFNEKKFQRIFENQKRYSINSKNPPYVFHPIYSNVDIKKTHRFKIKKYENIFTYLNKEGIYDSNYFIPSNEIKEVFKYMLKAHDSCFINNMLNIIRNNEPVEMYELDLFPDLICRFLVEINGTILSSLLALKYSISMHIGGGNHHSKRDRGDGFCIFNDVAIAIYFLLSNKIIENAIILDLDVHQGDGTAEIFENFKNVKTISLHCKNNYPLLKKNSTIDIELDPFIKDNEYLNLYQNVLRNIKKKESSIIFYLAGVDISKDDDLGLLLISDEGIYKRDYLTYQMAIKNEIPIVTVLSGGYNDCEDILTQKHLLTFKAAKDSWNYMSD</sequence>
<dbReference type="PANTHER" id="PTHR10625">
    <property type="entry name" value="HISTONE DEACETYLASE HDAC1-RELATED"/>
    <property type="match status" value="1"/>
</dbReference>
<dbReference type="InterPro" id="IPR044150">
    <property type="entry name" value="HDAC_classIV"/>
</dbReference>
<keyword evidence="2" id="KW-0732">Signal</keyword>
<organism evidence="4 5">
    <name type="scientific">Plasmodium relictum</name>
    <dbReference type="NCBI Taxonomy" id="85471"/>
    <lineage>
        <taxon>Eukaryota</taxon>
        <taxon>Sar</taxon>
        <taxon>Alveolata</taxon>
        <taxon>Apicomplexa</taxon>
        <taxon>Aconoidasida</taxon>
        <taxon>Haemosporida</taxon>
        <taxon>Plasmodiidae</taxon>
        <taxon>Plasmodium</taxon>
        <taxon>Plasmodium (Haemamoeba)</taxon>
    </lineage>
</organism>
<dbReference type="GO" id="GO:0000118">
    <property type="term" value="C:histone deacetylase complex"/>
    <property type="evidence" value="ECO:0007669"/>
    <property type="project" value="TreeGrafter"/>
</dbReference>
<dbReference type="OMA" id="DGFCIFN"/>
<dbReference type="InterPro" id="IPR023696">
    <property type="entry name" value="Ureohydrolase_dom_sf"/>
</dbReference>
<dbReference type="InterPro" id="IPR000286">
    <property type="entry name" value="HDACs"/>
</dbReference>